<organism evidence="1 2">
    <name type="scientific">Penicillium desertorum</name>
    <dbReference type="NCBI Taxonomy" id="1303715"/>
    <lineage>
        <taxon>Eukaryota</taxon>
        <taxon>Fungi</taxon>
        <taxon>Dikarya</taxon>
        <taxon>Ascomycota</taxon>
        <taxon>Pezizomycotina</taxon>
        <taxon>Eurotiomycetes</taxon>
        <taxon>Eurotiomycetidae</taxon>
        <taxon>Eurotiales</taxon>
        <taxon>Aspergillaceae</taxon>
        <taxon>Penicillium</taxon>
    </lineage>
</organism>
<name>A0A9W9X2H1_9EURO</name>
<comment type="caution">
    <text evidence="1">The sequence shown here is derived from an EMBL/GenBank/DDBJ whole genome shotgun (WGS) entry which is preliminary data.</text>
</comment>
<dbReference type="EMBL" id="JAPWDO010000003">
    <property type="protein sequence ID" value="KAJ5480586.1"/>
    <property type="molecule type" value="Genomic_DNA"/>
</dbReference>
<gene>
    <name evidence="1" type="ORF">N7530_006095</name>
</gene>
<proteinExistence type="predicted"/>
<evidence type="ECO:0000313" key="2">
    <source>
        <dbReference type="Proteomes" id="UP001147760"/>
    </source>
</evidence>
<dbReference type="OrthoDB" id="4358922at2759"/>
<dbReference type="Proteomes" id="UP001147760">
    <property type="component" value="Unassembled WGS sequence"/>
</dbReference>
<reference evidence="1" key="1">
    <citation type="submission" date="2022-12" db="EMBL/GenBank/DDBJ databases">
        <authorList>
            <person name="Petersen C."/>
        </authorList>
    </citation>
    <scope>NUCLEOTIDE SEQUENCE</scope>
    <source>
        <strain evidence="1">IBT 17660</strain>
    </source>
</reference>
<reference evidence="1" key="2">
    <citation type="journal article" date="2023" name="IMA Fungus">
        <title>Comparative genomic study of the Penicillium genus elucidates a diverse pangenome and 15 lateral gene transfer events.</title>
        <authorList>
            <person name="Petersen C."/>
            <person name="Sorensen T."/>
            <person name="Nielsen M.R."/>
            <person name="Sondergaard T.E."/>
            <person name="Sorensen J.L."/>
            <person name="Fitzpatrick D.A."/>
            <person name="Frisvad J.C."/>
            <person name="Nielsen K.L."/>
        </authorList>
    </citation>
    <scope>NUCLEOTIDE SEQUENCE</scope>
    <source>
        <strain evidence="1">IBT 17660</strain>
    </source>
</reference>
<accession>A0A9W9X2H1</accession>
<evidence type="ECO:0000313" key="1">
    <source>
        <dbReference type="EMBL" id="KAJ5480586.1"/>
    </source>
</evidence>
<sequence length="146" mass="16815">MAESSLKYLNVYIAMKPVPSEQTARPALFVTEKLVPEGESANGDLHFFFDNSLSSPYSGVRHRSSKEHYKYSELIQIGNIPLEKYHDKYDGWLHDLPERDWEGQPRHGSLLDESYVRKVLDMLKKSQILRHICGKGRAWIRGNLVG</sequence>
<keyword evidence="2" id="KW-1185">Reference proteome</keyword>
<dbReference type="AlphaFoldDB" id="A0A9W9X2H1"/>
<protein>
    <submittedName>
        <fullName evidence="1">Uncharacterized protein</fullName>
    </submittedName>
</protein>